<keyword evidence="3 6" id="KW-0479">Metal-binding</keyword>
<gene>
    <name evidence="9" type="ORF">SAMN04488239_10624</name>
</gene>
<evidence type="ECO:0000256" key="5">
    <source>
        <dbReference type="ARBA" id="ARBA00023004"/>
    </source>
</evidence>
<proteinExistence type="predicted"/>
<dbReference type="GO" id="GO:0030313">
    <property type="term" value="C:cell envelope"/>
    <property type="evidence" value="ECO:0007669"/>
    <property type="project" value="UniProtKB-SubCell"/>
</dbReference>
<dbReference type="GO" id="GO:0004130">
    <property type="term" value="F:cytochrome-c peroxidase activity"/>
    <property type="evidence" value="ECO:0007669"/>
    <property type="project" value="TreeGrafter"/>
</dbReference>
<dbReference type="InterPro" id="IPR009056">
    <property type="entry name" value="Cyt_c-like_dom"/>
</dbReference>
<name>A0A1G6T6Y6_9RHOB</name>
<dbReference type="GO" id="GO:0009055">
    <property type="term" value="F:electron transfer activity"/>
    <property type="evidence" value="ECO:0007669"/>
    <property type="project" value="InterPro"/>
</dbReference>
<evidence type="ECO:0000256" key="2">
    <source>
        <dbReference type="ARBA" id="ARBA00022617"/>
    </source>
</evidence>
<dbReference type="Proteomes" id="UP000199628">
    <property type="component" value="Unassembled WGS sequence"/>
</dbReference>
<dbReference type="Pfam" id="PF03150">
    <property type="entry name" value="CCP_MauG"/>
    <property type="match status" value="1"/>
</dbReference>
<feature type="signal peptide" evidence="7">
    <location>
        <begin position="1"/>
        <end position="17"/>
    </location>
</feature>
<keyword evidence="7" id="KW-0732">Signal</keyword>
<dbReference type="PROSITE" id="PS51007">
    <property type="entry name" value="CYTC"/>
    <property type="match status" value="1"/>
</dbReference>
<evidence type="ECO:0000256" key="3">
    <source>
        <dbReference type="ARBA" id="ARBA00022723"/>
    </source>
</evidence>
<dbReference type="GO" id="GO:0020037">
    <property type="term" value="F:heme binding"/>
    <property type="evidence" value="ECO:0007669"/>
    <property type="project" value="InterPro"/>
</dbReference>
<keyword evidence="5 6" id="KW-0408">Iron</keyword>
<keyword evidence="9" id="KW-0575">Peroxidase</keyword>
<accession>A0A1G6T6Y6</accession>
<dbReference type="PANTHER" id="PTHR30600">
    <property type="entry name" value="CYTOCHROME C PEROXIDASE-RELATED"/>
    <property type="match status" value="1"/>
</dbReference>
<evidence type="ECO:0000256" key="7">
    <source>
        <dbReference type="SAM" id="SignalP"/>
    </source>
</evidence>
<dbReference type="SUPFAM" id="SSF46626">
    <property type="entry name" value="Cytochrome c"/>
    <property type="match status" value="2"/>
</dbReference>
<keyword evidence="4" id="KW-0560">Oxidoreductase</keyword>
<dbReference type="Gene3D" id="1.10.760.10">
    <property type="entry name" value="Cytochrome c-like domain"/>
    <property type="match status" value="2"/>
</dbReference>
<evidence type="ECO:0000256" key="1">
    <source>
        <dbReference type="ARBA" id="ARBA00004196"/>
    </source>
</evidence>
<keyword evidence="2 6" id="KW-0349">Heme</keyword>
<dbReference type="InterPro" id="IPR004852">
    <property type="entry name" value="Di-haem_cyt_c_peroxidsae"/>
</dbReference>
<comment type="subcellular location">
    <subcellularLocation>
        <location evidence="1">Cell envelope</location>
    </subcellularLocation>
</comment>
<dbReference type="AlphaFoldDB" id="A0A1G6T6Y6"/>
<evidence type="ECO:0000313" key="9">
    <source>
        <dbReference type="EMBL" id="SDD24838.1"/>
    </source>
</evidence>
<dbReference type="STRING" id="639004.SAMN04488239_10624"/>
<dbReference type="EMBL" id="FMZV01000006">
    <property type="protein sequence ID" value="SDD24838.1"/>
    <property type="molecule type" value="Genomic_DNA"/>
</dbReference>
<sequence>MRRLLTLLTIAASPLLADPLPRADAVFADPDMAAVRLGQLLFYDPILSGNKTVACASCHHPRFGTSDGVSLGLGDGALGIGPDMRLDPENPPEQRIPRNAPALFNLGAAEFTHFFHDGRLERDPSRPSGIRTPLGADMEQGFASALAAQAMFPVLSGDEMAGHYSENDVAQAVRRGMLTGPGGAWAILAARVEAIPEYRSAFDTVIGDRPVTFADIANVIADFMVFEWRADDSPFDRYLRGQGDLPDAAMAGMELFYGKARCSACHAGQFQTDHGFHAIAMPQIGPGKAARFERHHRDIGRMRVTGDPADAYAFRTPSLRNVTVTAPYGHSGAYASLRAVVEHHLDPVASLGRYDISAAVLPGPAFASDRAVPDDRAEVAAIAKANRLVPVRLDAGEVDAILAFLNTLTDPKAVSGRLGIPVSVPSGLTVPR</sequence>
<dbReference type="InterPro" id="IPR051395">
    <property type="entry name" value="Cytochrome_c_Peroxidase/MauG"/>
</dbReference>
<reference evidence="10" key="1">
    <citation type="submission" date="2016-10" db="EMBL/GenBank/DDBJ databases">
        <authorList>
            <person name="Varghese N."/>
            <person name="Submissions S."/>
        </authorList>
    </citation>
    <scope>NUCLEOTIDE SEQUENCE [LARGE SCALE GENOMIC DNA]</scope>
    <source>
        <strain evidence="10">CGMCC 1.9108</strain>
    </source>
</reference>
<evidence type="ECO:0000256" key="6">
    <source>
        <dbReference type="PROSITE-ProRule" id="PRU00433"/>
    </source>
</evidence>
<dbReference type="InterPro" id="IPR036909">
    <property type="entry name" value="Cyt_c-like_dom_sf"/>
</dbReference>
<organism evidence="9 10">
    <name type="scientific">Ruegeria marina</name>
    <dbReference type="NCBI Taxonomy" id="639004"/>
    <lineage>
        <taxon>Bacteria</taxon>
        <taxon>Pseudomonadati</taxon>
        <taxon>Pseudomonadota</taxon>
        <taxon>Alphaproteobacteria</taxon>
        <taxon>Rhodobacterales</taxon>
        <taxon>Roseobacteraceae</taxon>
        <taxon>Ruegeria</taxon>
    </lineage>
</organism>
<protein>
    <submittedName>
        <fullName evidence="9">Cytochrome c peroxidase</fullName>
    </submittedName>
</protein>
<dbReference type="RefSeq" id="WP_093030645.1">
    <property type="nucleotide sequence ID" value="NZ_FMZV01000006.1"/>
</dbReference>
<feature type="chain" id="PRO_5011443424" evidence="7">
    <location>
        <begin position="18"/>
        <end position="432"/>
    </location>
</feature>
<dbReference type="GO" id="GO:0046872">
    <property type="term" value="F:metal ion binding"/>
    <property type="evidence" value="ECO:0007669"/>
    <property type="project" value="UniProtKB-KW"/>
</dbReference>
<dbReference type="OrthoDB" id="9805202at2"/>
<evidence type="ECO:0000256" key="4">
    <source>
        <dbReference type="ARBA" id="ARBA00023002"/>
    </source>
</evidence>
<evidence type="ECO:0000259" key="8">
    <source>
        <dbReference type="PROSITE" id="PS51007"/>
    </source>
</evidence>
<keyword evidence="10" id="KW-1185">Reference proteome</keyword>
<evidence type="ECO:0000313" key="10">
    <source>
        <dbReference type="Proteomes" id="UP000199628"/>
    </source>
</evidence>
<feature type="domain" description="Cytochrome c" evidence="8">
    <location>
        <begin position="247"/>
        <end position="409"/>
    </location>
</feature>